<keyword evidence="2" id="KW-1185">Reference proteome</keyword>
<dbReference type="Proteomes" id="UP001056120">
    <property type="component" value="Linkage Group LG16"/>
</dbReference>
<reference evidence="2" key="1">
    <citation type="journal article" date="2022" name="Mol. Ecol. Resour.">
        <title>The genomes of chicory, endive, great burdock and yacon provide insights into Asteraceae palaeo-polyploidization history and plant inulin production.</title>
        <authorList>
            <person name="Fan W."/>
            <person name="Wang S."/>
            <person name="Wang H."/>
            <person name="Wang A."/>
            <person name="Jiang F."/>
            <person name="Liu H."/>
            <person name="Zhao H."/>
            <person name="Xu D."/>
            <person name="Zhang Y."/>
        </authorList>
    </citation>
    <scope>NUCLEOTIDE SEQUENCE [LARGE SCALE GENOMIC DNA]</scope>
    <source>
        <strain evidence="2">cv. Yunnan</strain>
    </source>
</reference>
<evidence type="ECO:0000313" key="1">
    <source>
        <dbReference type="EMBL" id="KAI3775403.1"/>
    </source>
</evidence>
<gene>
    <name evidence="1" type="ORF">L1987_49979</name>
</gene>
<accession>A0ACB9FW24</accession>
<organism evidence="1 2">
    <name type="scientific">Smallanthus sonchifolius</name>
    <dbReference type="NCBI Taxonomy" id="185202"/>
    <lineage>
        <taxon>Eukaryota</taxon>
        <taxon>Viridiplantae</taxon>
        <taxon>Streptophyta</taxon>
        <taxon>Embryophyta</taxon>
        <taxon>Tracheophyta</taxon>
        <taxon>Spermatophyta</taxon>
        <taxon>Magnoliopsida</taxon>
        <taxon>eudicotyledons</taxon>
        <taxon>Gunneridae</taxon>
        <taxon>Pentapetalae</taxon>
        <taxon>asterids</taxon>
        <taxon>campanulids</taxon>
        <taxon>Asterales</taxon>
        <taxon>Asteraceae</taxon>
        <taxon>Asteroideae</taxon>
        <taxon>Heliantheae alliance</taxon>
        <taxon>Millerieae</taxon>
        <taxon>Smallanthus</taxon>
    </lineage>
</organism>
<reference evidence="1 2" key="2">
    <citation type="journal article" date="2022" name="Mol. Ecol. Resour.">
        <title>The genomes of chicory, endive, great burdock and yacon provide insights into Asteraceae paleo-polyploidization history and plant inulin production.</title>
        <authorList>
            <person name="Fan W."/>
            <person name="Wang S."/>
            <person name="Wang H."/>
            <person name="Wang A."/>
            <person name="Jiang F."/>
            <person name="Liu H."/>
            <person name="Zhao H."/>
            <person name="Xu D."/>
            <person name="Zhang Y."/>
        </authorList>
    </citation>
    <scope>NUCLEOTIDE SEQUENCE [LARGE SCALE GENOMIC DNA]</scope>
    <source>
        <strain evidence="2">cv. Yunnan</strain>
        <tissue evidence="1">Leaves</tissue>
    </source>
</reference>
<dbReference type="EMBL" id="CM042033">
    <property type="protein sequence ID" value="KAI3775403.1"/>
    <property type="molecule type" value="Genomic_DNA"/>
</dbReference>
<name>A0ACB9FW24_9ASTR</name>
<proteinExistence type="predicted"/>
<evidence type="ECO:0000313" key="2">
    <source>
        <dbReference type="Proteomes" id="UP001056120"/>
    </source>
</evidence>
<sequence>MDPISILSGDFSEQQWVDQISKNFDDEGGDDLNDVPVCVFTVPKATSRFKPEAYVPLAIALGPYHHFETHLYQMERFKVAAVKAILSPDQVLSFESLVINRLVEKEPMIRACYHKYINIQDHTLAWIFAIDGLFLIGLLTHYVDISTLMPKKLINDGVLYRDVMVLENQIPLYLLEKIWKGLRLSSTSQDQNGDRELISMMRKFCEVHSPLKLTKDFNYGVETGYLHLLDLMYHSIINNQDTPQPPQVAVMRNDNDDDIKIVKEDNLTENVEEMMEMGLRFGMRKKADHPIEVIKNIPWEKIYNLLGLKVRKQDIEDDQDPPIVTEIEIPSVSSLSKQAQINFGQTNGGIRDIKFDVKKATLYLPIITLEDYSEVMLRNLLAYEMAASSSTPELAQYVDLMSGIVDTEADVKLLRDKGIIKGNMNDKDIADLFNGMNKSSFYISSNKTIEDLNEYYNNRPMIKAWRFVKKDLVFSKKVVTVVLTIFTSLLMILYSFCEVYGCSRL</sequence>
<comment type="caution">
    <text evidence="1">The sequence shown here is derived from an EMBL/GenBank/DDBJ whole genome shotgun (WGS) entry which is preliminary data.</text>
</comment>
<protein>
    <submittedName>
        <fullName evidence="1">Uncharacterized protein</fullName>
    </submittedName>
</protein>